<protein>
    <recommendedName>
        <fullName evidence="3">GCN5-related N-acetyltransferase</fullName>
    </recommendedName>
</protein>
<dbReference type="AlphaFoldDB" id="A0A975T6H0"/>
<dbReference type="KEGG" id="rsin:B6N60_01035"/>
<gene>
    <name evidence="1" type="ORF">B6N60_01035</name>
</gene>
<dbReference type="Proteomes" id="UP000683511">
    <property type="component" value="Chromosome"/>
</dbReference>
<name>A0A975T6H0_9NOST</name>
<organism evidence="1 2">
    <name type="scientific">Richelia sinica FACHB-800</name>
    <dbReference type="NCBI Taxonomy" id="1357546"/>
    <lineage>
        <taxon>Bacteria</taxon>
        <taxon>Bacillati</taxon>
        <taxon>Cyanobacteriota</taxon>
        <taxon>Cyanophyceae</taxon>
        <taxon>Nostocales</taxon>
        <taxon>Nostocaceae</taxon>
        <taxon>Richelia</taxon>
    </lineage>
</organism>
<evidence type="ECO:0000313" key="1">
    <source>
        <dbReference type="EMBL" id="QXE22352.1"/>
    </source>
</evidence>
<keyword evidence="2" id="KW-1185">Reference proteome</keyword>
<reference evidence="1" key="1">
    <citation type="submission" date="2017-04" db="EMBL/GenBank/DDBJ databases">
        <title>Genome deletions in a multicellular cyanobacterial endosymbiont for morphological adaptation in marine diatoms.</title>
        <authorList>
            <person name="Wang Y."/>
            <person name="Gao H."/>
            <person name="Li R."/>
            <person name="Xu X."/>
        </authorList>
    </citation>
    <scope>NUCLEOTIDE SEQUENCE</scope>
    <source>
        <strain evidence="1">FACHB 800</strain>
    </source>
</reference>
<sequence length="60" mass="6950">MDAIERVFDASRQVASLAVIAEALDEQVVNFYIKYGFRQFKENPIKLYLPMQSVEEPVQN</sequence>
<evidence type="ECO:0000313" key="2">
    <source>
        <dbReference type="Proteomes" id="UP000683511"/>
    </source>
</evidence>
<dbReference type="Gene3D" id="3.40.630.30">
    <property type="match status" value="1"/>
</dbReference>
<proteinExistence type="predicted"/>
<evidence type="ECO:0008006" key="3">
    <source>
        <dbReference type="Google" id="ProtNLM"/>
    </source>
</evidence>
<dbReference type="EMBL" id="CP021056">
    <property type="protein sequence ID" value="QXE22352.1"/>
    <property type="molecule type" value="Genomic_DNA"/>
</dbReference>
<accession>A0A975T6H0</accession>